<dbReference type="InterPro" id="IPR038731">
    <property type="entry name" value="RgtA/B/C-like"/>
</dbReference>
<dbReference type="AlphaFoldDB" id="A0A1D8AZ88"/>
<dbReference type="PANTHER" id="PTHR33908">
    <property type="entry name" value="MANNOSYLTRANSFERASE YKCB-RELATED"/>
    <property type="match status" value="1"/>
</dbReference>
<feature type="transmembrane region" description="Helical" evidence="8">
    <location>
        <begin position="162"/>
        <end position="192"/>
    </location>
</feature>
<dbReference type="InterPro" id="IPR050297">
    <property type="entry name" value="LipidA_mod_glycosyltrf_83"/>
</dbReference>
<dbReference type="KEGG" id="obg:Verru16b_03292"/>
<evidence type="ECO:0000313" key="11">
    <source>
        <dbReference type="Proteomes" id="UP000095228"/>
    </source>
</evidence>
<comment type="subcellular location">
    <subcellularLocation>
        <location evidence="1">Cell membrane</location>
        <topology evidence="1">Multi-pass membrane protein</topology>
    </subcellularLocation>
</comment>
<dbReference type="GO" id="GO:0009103">
    <property type="term" value="P:lipopolysaccharide biosynthetic process"/>
    <property type="evidence" value="ECO:0007669"/>
    <property type="project" value="UniProtKB-ARBA"/>
</dbReference>
<dbReference type="OrthoDB" id="9792771at2"/>
<evidence type="ECO:0000256" key="2">
    <source>
        <dbReference type="ARBA" id="ARBA00022475"/>
    </source>
</evidence>
<sequence length="483" mass="52188">MPPVLTRWLPLALLALLAFGVRVWDLDRRPMHADEANQAVKAGELLEHGRYAFDPVDHHGPTLYYSVLPIAWLRGESTLAELTETTVRLVPALAGVASVLLLFLLARPLGHWPALAAAAFLALSPPAAYYSRYFVQETLLATFLLGALVCAQRWWVTGRLAWAVGAGLCAGLMQATKASTPLLVLAVLGGLVIARPRRPVSTNVLRDLACAGLAALILAALFYSSFGTHPRGLVDALLTYPAMTARLGLGTGHEKPWWYYLGLFGWQKVGGLTTHQLAFSTLALAGLIFAFTPRASHLLRWAAGSGALLLIILSASAYKTPWHALHVVPFLSLLAAGAFAALPQRPTSRFLAVGLALAALYSQAQQVRLTSFLRPADERNPYAYVHTSPDVRKVRTLVTAAQAARPDRPVRVISEEAWPLPWYLRGLTGIGYWSTVPAACDGALVITSAGLADEVRSHLTGDYDTTFVGLRPGFVLVVFTPRS</sequence>
<evidence type="ECO:0000256" key="7">
    <source>
        <dbReference type="ARBA" id="ARBA00023136"/>
    </source>
</evidence>
<dbReference type="EMBL" id="CP016094">
    <property type="protein sequence ID" value="AOS46195.1"/>
    <property type="molecule type" value="Genomic_DNA"/>
</dbReference>
<feature type="transmembrane region" description="Helical" evidence="8">
    <location>
        <begin position="298"/>
        <end position="318"/>
    </location>
</feature>
<feature type="transmembrane region" description="Helical" evidence="8">
    <location>
        <begin position="204"/>
        <end position="223"/>
    </location>
</feature>
<feature type="transmembrane region" description="Helical" evidence="8">
    <location>
        <begin position="138"/>
        <end position="156"/>
    </location>
</feature>
<feature type="transmembrane region" description="Helical" evidence="8">
    <location>
        <begin position="269"/>
        <end position="291"/>
    </location>
</feature>
<dbReference type="GO" id="GO:0005886">
    <property type="term" value="C:plasma membrane"/>
    <property type="evidence" value="ECO:0007669"/>
    <property type="project" value="UniProtKB-SubCell"/>
</dbReference>
<reference evidence="10 11" key="1">
    <citation type="submission" date="2016-06" db="EMBL/GenBank/DDBJ databases">
        <title>Three novel species with peptidoglycan cell walls form the new genus Lacunisphaera gen. nov. in the family Opitutaceae of the verrucomicrobial subdivision 4.</title>
        <authorList>
            <person name="Rast P."/>
            <person name="Gloeckner I."/>
            <person name="Jogler M."/>
            <person name="Boedeker C."/>
            <person name="Jeske O."/>
            <person name="Wiegand S."/>
            <person name="Reinhardt R."/>
            <person name="Schumann P."/>
            <person name="Rohde M."/>
            <person name="Spring S."/>
            <person name="Gloeckner F.O."/>
            <person name="Jogler C."/>
        </authorList>
    </citation>
    <scope>NUCLEOTIDE SEQUENCE [LARGE SCALE GENOMIC DNA]</scope>
    <source>
        <strain evidence="10 11">IG16b</strain>
    </source>
</reference>
<evidence type="ECO:0000259" key="9">
    <source>
        <dbReference type="Pfam" id="PF13231"/>
    </source>
</evidence>
<dbReference type="Proteomes" id="UP000095228">
    <property type="component" value="Chromosome"/>
</dbReference>
<keyword evidence="11" id="KW-1185">Reference proteome</keyword>
<gene>
    <name evidence="10" type="ORF">Verru16b_03292</name>
</gene>
<keyword evidence="4" id="KW-0808">Transferase</keyword>
<protein>
    <recommendedName>
        <fullName evidence="9">Glycosyltransferase RgtA/B/C/D-like domain-containing protein</fullName>
    </recommendedName>
</protein>
<dbReference type="NCBIfam" id="TIGR03663">
    <property type="entry name" value="flippase activity-associated protein Agl23"/>
    <property type="match status" value="1"/>
</dbReference>
<feature type="transmembrane region" description="Helical" evidence="8">
    <location>
        <begin position="6"/>
        <end position="24"/>
    </location>
</feature>
<evidence type="ECO:0000256" key="8">
    <source>
        <dbReference type="SAM" id="Phobius"/>
    </source>
</evidence>
<keyword evidence="7 8" id="KW-0472">Membrane</keyword>
<proteinExistence type="predicted"/>
<dbReference type="RefSeq" id="WP_069963273.1">
    <property type="nucleotide sequence ID" value="NZ_CP016094.1"/>
</dbReference>
<feature type="transmembrane region" description="Helical" evidence="8">
    <location>
        <begin position="89"/>
        <end position="106"/>
    </location>
</feature>
<evidence type="ECO:0000256" key="3">
    <source>
        <dbReference type="ARBA" id="ARBA00022676"/>
    </source>
</evidence>
<keyword evidence="5 8" id="KW-0812">Transmembrane</keyword>
<organism evidence="10 11">
    <name type="scientific">Lacunisphaera limnophila</name>
    <dbReference type="NCBI Taxonomy" id="1838286"/>
    <lineage>
        <taxon>Bacteria</taxon>
        <taxon>Pseudomonadati</taxon>
        <taxon>Verrucomicrobiota</taxon>
        <taxon>Opitutia</taxon>
        <taxon>Opitutales</taxon>
        <taxon>Opitutaceae</taxon>
        <taxon>Lacunisphaera</taxon>
    </lineage>
</organism>
<evidence type="ECO:0000256" key="5">
    <source>
        <dbReference type="ARBA" id="ARBA00022692"/>
    </source>
</evidence>
<keyword evidence="3" id="KW-0328">Glycosyltransferase</keyword>
<dbReference type="GO" id="GO:0016763">
    <property type="term" value="F:pentosyltransferase activity"/>
    <property type="evidence" value="ECO:0007669"/>
    <property type="project" value="TreeGrafter"/>
</dbReference>
<name>A0A1D8AZ88_9BACT</name>
<evidence type="ECO:0000256" key="4">
    <source>
        <dbReference type="ARBA" id="ARBA00022679"/>
    </source>
</evidence>
<dbReference type="PANTHER" id="PTHR33908:SF11">
    <property type="entry name" value="MEMBRANE PROTEIN"/>
    <property type="match status" value="1"/>
</dbReference>
<feature type="transmembrane region" description="Helical" evidence="8">
    <location>
        <begin position="324"/>
        <end position="342"/>
    </location>
</feature>
<evidence type="ECO:0000256" key="1">
    <source>
        <dbReference type="ARBA" id="ARBA00004651"/>
    </source>
</evidence>
<evidence type="ECO:0000256" key="6">
    <source>
        <dbReference type="ARBA" id="ARBA00022989"/>
    </source>
</evidence>
<feature type="transmembrane region" description="Helical" evidence="8">
    <location>
        <begin position="112"/>
        <end position="131"/>
    </location>
</feature>
<dbReference type="STRING" id="1838286.Verru16b_03292"/>
<dbReference type="Pfam" id="PF13231">
    <property type="entry name" value="PMT_2"/>
    <property type="match status" value="1"/>
</dbReference>
<feature type="domain" description="Glycosyltransferase RgtA/B/C/D-like" evidence="9">
    <location>
        <begin position="78"/>
        <end position="219"/>
    </location>
</feature>
<keyword evidence="6 8" id="KW-1133">Transmembrane helix</keyword>
<evidence type="ECO:0000313" key="10">
    <source>
        <dbReference type="EMBL" id="AOS46195.1"/>
    </source>
</evidence>
<keyword evidence="2" id="KW-1003">Cell membrane</keyword>
<dbReference type="InterPro" id="IPR019962">
    <property type="entry name" value="CHP03663"/>
</dbReference>
<accession>A0A1D8AZ88</accession>